<dbReference type="PROSITE" id="PS51471">
    <property type="entry name" value="FE2OG_OXY"/>
    <property type="match status" value="1"/>
</dbReference>
<dbReference type="PANTHER" id="PTHR47991">
    <property type="entry name" value="OXOGLUTARATE/IRON-DEPENDENT DIOXYGENASE"/>
    <property type="match status" value="1"/>
</dbReference>
<feature type="domain" description="Fe2OG dioxygenase" evidence="6">
    <location>
        <begin position="188"/>
        <end position="289"/>
    </location>
</feature>
<dbReference type="GO" id="GO:0016491">
    <property type="term" value="F:oxidoreductase activity"/>
    <property type="evidence" value="ECO:0007669"/>
    <property type="project" value="UniProtKB-KW"/>
</dbReference>
<dbReference type="GO" id="GO:0046872">
    <property type="term" value="F:metal ion binding"/>
    <property type="evidence" value="ECO:0007669"/>
    <property type="project" value="UniProtKB-KW"/>
</dbReference>
<reference evidence="7 8" key="1">
    <citation type="submission" date="2023-01" db="EMBL/GenBank/DDBJ databases">
        <authorList>
            <person name="Kreplak J."/>
        </authorList>
    </citation>
    <scope>NUCLEOTIDE SEQUENCE [LARGE SCALE GENOMIC DNA]</scope>
</reference>
<keyword evidence="4 5" id="KW-0408">Iron</keyword>
<keyword evidence="8" id="KW-1185">Reference proteome</keyword>
<evidence type="ECO:0000259" key="6">
    <source>
        <dbReference type="PROSITE" id="PS51471"/>
    </source>
</evidence>
<keyword evidence="2 5" id="KW-0479">Metal-binding</keyword>
<protein>
    <recommendedName>
        <fullName evidence="6">Fe2OG dioxygenase domain-containing protein</fullName>
    </recommendedName>
</protein>
<dbReference type="Pfam" id="PF03171">
    <property type="entry name" value="2OG-FeII_Oxy"/>
    <property type="match status" value="1"/>
</dbReference>
<keyword evidence="3" id="KW-0847">Vitamin C</keyword>
<dbReference type="InterPro" id="IPR027443">
    <property type="entry name" value="IPNS-like_sf"/>
</dbReference>
<keyword evidence="5" id="KW-0560">Oxidoreductase</keyword>
<dbReference type="FunFam" id="2.60.120.330:FF:000012">
    <property type="entry name" value="Gibberellin 20 oxidase 1"/>
    <property type="match status" value="1"/>
</dbReference>
<dbReference type="PRINTS" id="PR00682">
    <property type="entry name" value="IPNSYNTHASE"/>
</dbReference>
<dbReference type="InterPro" id="IPR044861">
    <property type="entry name" value="IPNS-like_FE2OG_OXY"/>
</dbReference>
<evidence type="ECO:0000256" key="5">
    <source>
        <dbReference type="RuleBase" id="RU003682"/>
    </source>
</evidence>
<dbReference type="Gene3D" id="2.60.120.330">
    <property type="entry name" value="B-lactam Antibiotic, Isopenicillin N Synthase, Chain"/>
    <property type="match status" value="1"/>
</dbReference>
<dbReference type="EMBL" id="CATIWC010002107">
    <property type="protein sequence ID" value="CAI8584660.1"/>
    <property type="molecule type" value="Genomic_DNA"/>
</dbReference>
<organism evidence="7 8">
    <name type="scientific">Vicia faba</name>
    <name type="common">Broad bean</name>
    <name type="synonym">Faba vulgaris</name>
    <dbReference type="NCBI Taxonomy" id="3906"/>
    <lineage>
        <taxon>Eukaryota</taxon>
        <taxon>Viridiplantae</taxon>
        <taxon>Streptophyta</taxon>
        <taxon>Embryophyta</taxon>
        <taxon>Tracheophyta</taxon>
        <taxon>Spermatophyta</taxon>
        <taxon>Magnoliopsida</taxon>
        <taxon>eudicotyledons</taxon>
        <taxon>Gunneridae</taxon>
        <taxon>Pentapetalae</taxon>
        <taxon>rosids</taxon>
        <taxon>fabids</taxon>
        <taxon>Fabales</taxon>
        <taxon>Fabaceae</taxon>
        <taxon>Papilionoideae</taxon>
        <taxon>50 kb inversion clade</taxon>
        <taxon>NPAAA clade</taxon>
        <taxon>Hologalegina</taxon>
        <taxon>IRL clade</taxon>
        <taxon>Fabeae</taxon>
        <taxon>Vicia</taxon>
    </lineage>
</organism>
<accession>A0AAV0YF83</accession>
<dbReference type="GO" id="GO:0031418">
    <property type="term" value="F:L-ascorbic acid binding"/>
    <property type="evidence" value="ECO:0007669"/>
    <property type="project" value="UniProtKB-KW"/>
</dbReference>
<evidence type="ECO:0000313" key="8">
    <source>
        <dbReference type="Proteomes" id="UP001157006"/>
    </source>
</evidence>
<name>A0AAV0YF83_VICFA</name>
<gene>
    <name evidence="7" type="ORF">VFH_U086160</name>
</gene>
<evidence type="ECO:0000256" key="2">
    <source>
        <dbReference type="ARBA" id="ARBA00022723"/>
    </source>
</evidence>
<dbReference type="AlphaFoldDB" id="A0AAV0YF83"/>
<dbReference type="InterPro" id="IPR050295">
    <property type="entry name" value="Plant_2OG-oxidoreductases"/>
</dbReference>
<dbReference type="Pfam" id="PF14226">
    <property type="entry name" value="DIOX_N"/>
    <property type="match status" value="1"/>
</dbReference>
<dbReference type="InterPro" id="IPR005123">
    <property type="entry name" value="Oxoglu/Fe-dep_dioxygenase_dom"/>
</dbReference>
<evidence type="ECO:0000313" key="7">
    <source>
        <dbReference type="EMBL" id="CAI8584660.1"/>
    </source>
</evidence>
<comment type="similarity">
    <text evidence="1 5">Belongs to the iron/ascorbate-dependent oxidoreductase family.</text>
</comment>
<dbReference type="InterPro" id="IPR026992">
    <property type="entry name" value="DIOX_N"/>
</dbReference>
<dbReference type="Proteomes" id="UP001157006">
    <property type="component" value="Unassembled WGS sequence"/>
</dbReference>
<evidence type="ECO:0000256" key="1">
    <source>
        <dbReference type="ARBA" id="ARBA00008056"/>
    </source>
</evidence>
<evidence type="ECO:0000256" key="4">
    <source>
        <dbReference type="ARBA" id="ARBA00023004"/>
    </source>
</evidence>
<comment type="caution">
    <text evidence="7">The sequence shown here is derived from an EMBL/GenBank/DDBJ whole genome shotgun (WGS) entry which is preliminary data.</text>
</comment>
<evidence type="ECO:0000256" key="3">
    <source>
        <dbReference type="ARBA" id="ARBA00022896"/>
    </source>
</evidence>
<sequence>MGEIHSAYILSTEHRPNSSTFVKVDTIPIIDLSQTSQKNLISEIGKACEEWGFFHIINHGVSSDLINKVANETKKLFELSMEEKKKLRRDAVNATGYHDSEHTNLTRDWKEVYDCLINEGIQYPSTDDPNDLDLWTLKNHWPQSLPHFRETIAEYGAKLEKLSFKLLELISLSLGLPGDKFFDCFENQLSLVRLNYYPPYPSPDLALGIGPHKDPCVLTIVAQDDTGGLQVKNNSVGGWVPIEPIPGALVVNVGDVFQVWSNDKYDSAIHRATVNSQKERYSYPFFFFPGHDIMVQPAEELVSEKDPAKYKPYNFGKYYSNRTRHDFNKEKVAGKEIHDFKISD</sequence>
<proteinExistence type="inferred from homology"/>
<dbReference type="SUPFAM" id="SSF51197">
    <property type="entry name" value="Clavaminate synthase-like"/>
    <property type="match status" value="1"/>
</dbReference>